<evidence type="ECO:0008006" key="7">
    <source>
        <dbReference type="Google" id="ProtNLM"/>
    </source>
</evidence>
<dbReference type="Proteomes" id="UP001231189">
    <property type="component" value="Unassembled WGS sequence"/>
</dbReference>
<feature type="compositionally biased region" description="Low complexity" evidence="4">
    <location>
        <begin position="186"/>
        <end position="203"/>
    </location>
</feature>
<dbReference type="InterPro" id="IPR011990">
    <property type="entry name" value="TPR-like_helical_dom_sf"/>
</dbReference>
<organism evidence="5 6">
    <name type="scientific">Lolium multiflorum</name>
    <name type="common">Italian ryegrass</name>
    <name type="synonym">Lolium perenne subsp. multiflorum</name>
    <dbReference type="NCBI Taxonomy" id="4521"/>
    <lineage>
        <taxon>Eukaryota</taxon>
        <taxon>Viridiplantae</taxon>
        <taxon>Streptophyta</taxon>
        <taxon>Embryophyta</taxon>
        <taxon>Tracheophyta</taxon>
        <taxon>Spermatophyta</taxon>
        <taxon>Magnoliopsida</taxon>
        <taxon>Liliopsida</taxon>
        <taxon>Poales</taxon>
        <taxon>Poaceae</taxon>
        <taxon>BOP clade</taxon>
        <taxon>Pooideae</taxon>
        <taxon>Poodae</taxon>
        <taxon>Poeae</taxon>
        <taxon>Poeae Chloroplast Group 2 (Poeae type)</taxon>
        <taxon>Loliodinae</taxon>
        <taxon>Loliinae</taxon>
        <taxon>Lolium</taxon>
    </lineage>
</organism>
<accession>A0AAD8S7K2</accession>
<evidence type="ECO:0000256" key="2">
    <source>
        <dbReference type="ARBA" id="ARBA00022946"/>
    </source>
</evidence>
<evidence type="ECO:0000256" key="1">
    <source>
        <dbReference type="ARBA" id="ARBA00022737"/>
    </source>
</evidence>
<name>A0AAD8S7K2_LOLMU</name>
<dbReference type="GO" id="GO:0009451">
    <property type="term" value="P:RNA modification"/>
    <property type="evidence" value="ECO:0007669"/>
    <property type="project" value="InterPro"/>
</dbReference>
<proteinExistence type="predicted"/>
<evidence type="ECO:0000256" key="4">
    <source>
        <dbReference type="SAM" id="MobiDB-lite"/>
    </source>
</evidence>
<dbReference type="EMBL" id="JAUUTY010000004">
    <property type="protein sequence ID" value="KAK1646942.1"/>
    <property type="molecule type" value="Genomic_DNA"/>
</dbReference>
<dbReference type="Pfam" id="PF01535">
    <property type="entry name" value="PPR"/>
    <property type="match status" value="2"/>
</dbReference>
<dbReference type="Gene3D" id="1.25.40.10">
    <property type="entry name" value="Tetratricopeptide repeat domain"/>
    <property type="match status" value="1"/>
</dbReference>
<dbReference type="NCBIfam" id="TIGR00756">
    <property type="entry name" value="PPR"/>
    <property type="match status" value="1"/>
</dbReference>
<keyword evidence="1" id="KW-0677">Repeat</keyword>
<protein>
    <recommendedName>
        <fullName evidence="7">Pentatricopeptide repeat-containing protein</fullName>
    </recommendedName>
</protein>
<sequence length="219" mass="23183">MPPAMRLPFRATLAITNVSGDGATAATPPDARVVKKGFDPYTCRLNLHLQSLVSSGRLAQARVLFDRMAPSWINAFSLNRMFSGYSRSGQIAEAHNLFLSSSPRLRDSVTWTVMMGALAVPGCAADAGALFRDMLREGVAPDRVTIFTVLRMTAVLNVPASSGTTTASLHPFAVKLCLPALASSSATRCSTPSASTASSRPSRGCSRRHRAGTTSPTTP</sequence>
<dbReference type="PROSITE" id="PS51375">
    <property type="entry name" value="PPR"/>
    <property type="match status" value="1"/>
</dbReference>
<dbReference type="PANTHER" id="PTHR47926">
    <property type="entry name" value="PENTATRICOPEPTIDE REPEAT-CONTAINING PROTEIN"/>
    <property type="match status" value="1"/>
</dbReference>
<keyword evidence="6" id="KW-1185">Reference proteome</keyword>
<feature type="region of interest" description="Disordered" evidence="4">
    <location>
        <begin position="186"/>
        <end position="219"/>
    </location>
</feature>
<comment type="caution">
    <text evidence="5">The sequence shown here is derived from an EMBL/GenBank/DDBJ whole genome shotgun (WGS) entry which is preliminary data.</text>
</comment>
<evidence type="ECO:0000313" key="5">
    <source>
        <dbReference type="EMBL" id="KAK1646942.1"/>
    </source>
</evidence>
<feature type="repeat" description="PPR" evidence="3">
    <location>
        <begin position="107"/>
        <end position="141"/>
    </location>
</feature>
<keyword evidence="2" id="KW-0809">Transit peptide</keyword>
<evidence type="ECO:0000256" key="3">
    <source>
        <dbReference type="PROSITE-ProRule" id="PRU00708"/>
    </source>
</evidence>
<gene>
    <name evidence="5" type="ORF">QYE76_064747</name>
</gene>
<dbReference type="GO" id="GO:0003723">
    <property type="term" value="F:RNA binding"/>
    <property type="evidence" value="ECO:0007669"/>
    <property type="project" value="InterPro"/>
</dbReference>
<dbReference type="InterPro" id="IPR002885">
    <property type="entry name" value="PPR_rpt"/>
</dbReference>
<dbReference type="InterPro" id="IPR046960">
    <property type="entry name" value="PPR_At4g14850-like_plant"/>
</dbReference>
<reference evidence="5" key="1">
    <citation type="submission" date="2023-07" db="EMBL/GenBank/DDBJ databases">
        <title>A chromosome-level genome assembly of Lolium multiflorum.</title>
        <authorList>
            <person name="Chen Y."/>
            <person name="Copetti D."/>
            <person name="Kolliker R."/>
            <person name="Studer B."/>
        </authorList>
    </citation>
    <scope>NUCLEOTIDE SEQUENCE</scope>
    <source>
        <strain evidence="5">02402/16</strain>
        <tissue evidence="5">Leaf</tissue>
    </source>
</reference>
<dbReference type="AlphaFoldDB" id="A0AAD8S7K2"/>
<evidence type="ECO:0000313" key="6">
    <source>
        <dbReference type="Proteomes" id="UP001231189"/>
    </source>
</evidence>